<dbReference type="CDD" id="cd05466">
    <property type="entry name" value="PBP2_LTTR_substrate"/>
    <property type="match status" value="1"/>
</dbReference>
<dbReference type="Proteomes" id="UP000293142">
    <property type="component" value="Unassembled WGS sequence"/>
</dbReference>
<dbReference type="InterPro" id="IPR000847">
    <property type="entry name" value="LysR_HTH_N"/>
</dbReference>
<reference evidence="6 7" key="1">
    <citation type="submission" date="2019-02" db="EMBL/GenBank/DDBJ databases">
        <title>Paenibacillus sp. nov., isolated from surface-sterilized tissue of Thalictrum simplex L.</title>
        <authorList>
            <person name="Tuo L."/>
        </authorList>
    </citation>
    <scope>NUCLEOTIDE SEQUENCE [LARGE SCALE GENOMIC DNA]</scope>
    <source>
        <strain evidence="6 7">N2SHLJ1</strain>
    </source>
</reference>
<dbReference type="SUPFAM" id="SSF46785">
    <property type="entry name" value="Winged helix' DNA-binding domain"/>
    <property type="match status" value="1"/>
</dbReference>
<dbReference type="AlphaFoldDB" id="A0A4Q9DMY9"/>
<proteinExistence type="inferred from homology"/>
<sequence>MKTLDKLETFLVLADCSSFIETAKRLYCSQPTITNHIHQLEEQFQTKLFHRSGKTVKLTKQGETFLSYAKQIVHLLEEASVKMKEEDRQDVLALYVSNYIAEVFFPEILDHFQHEIPKQHMEIHTYCYQDLKDSLLDGRTNMALMPIYPEDKYIQTQFESAVLFEDEFQFIVPIDHPLAGRKTIYSRDLRNETILLPRSDYLQQFIMTELGRHQSKVRYLQMSNFDMIKQAVKSHLGLAFLPHLAVAGENVRGELAVRSVSGIHMRRQNGFVFRKNVRLSPVEQSFFNVVERYFAAKVKVDSIEA</sequence>
<dbReference type="Pfam" id="PF03466">
    <property type="entry name" value="LysR_substrate"/>
    <property type="match status" value="1"/>
</dbReference>
<dbReference type="EMBL" id="SIRE01000012">
    <property type="protein sequence ID" value="TBL77290.1"/>
    <property type="molecule type" value="Genomic_DNA"/>
</dbReference>
<dbReference type="OrthoDB" id="9785745at2"/>
<dbReference type="RefSeq" id="WP_131014681.1">
    <property type="nucleotide sequence ID" value="NZ_SIRE01000012.1"/>
</dbReference>
<feature type="domain" description="HTH lysR-type" evidence="5">
    <location>
        <begin position="1"/>
        <end position="59"/>
    </location>
</feature>
<dbReference type="InterPro" id="IPR005119">
    <property type="entry name" value="LysR_subst-bd"/>
</dbReference>
<dbReference type="InterPro" id="IPR036388">
    <property type="entry name" value="WH-like_DNA-bd_sf"/>
</dbReference>
<dbReference type="PANTHER" id="PTHR30419">
    <property type="entry name" value="HTH-TYPE TRANSCRIPTIONAL REGULATOR YBHD"/>
    <property type="match status" value="1"/>
</dbReference>
<evidence type="ECO:0000259" key="5">
    <source>
        <dbReference type="PROSITE" id="PS50931"/>
    </source>
</evidence>
<dbReference type="FunFam" id="1.10.10.10:FF:000001">
    <property type="entry name" value="LysR family transcriptional regulator"/>
    <property type="match status" value="1"/>
</dbReference>
<gene>
    <name evidence="6" type="ORF">EYB31_17555</name>
</gene>
<dbReference type="GO" id="GO:0005829">
    <property type="term" value="C:cytosol"/>
    <property type="evidence" value="ECO:0007669"/>
    <property type="project" value="TreeGrafter"/>
</dbReference>
<dbReference type="SUPFAM" id="SSF53850">
    <property type="entry name" value="Periplasmic binding protein-like II"/>
    <property type="match status" value="1"/>
</dbReference>
<dbReference type="GO" id="GO:0003700">
    <property type="term" value="F:DNA-binding transcription factor activity"/>
    <property type="evidence" value="ECO:0007669"/>
    <property type="project" value="InterPro"/>
</dbReference>
<evidence type="ECO:0000313" key="7">
    <source>
        <dbReference type="Proteomes" id="UP000293142"/>
    </source>
</evidence>
<evidence type="ECO:0000256" key="1">
    <source>
        <dbReference type="ARBA" id="ARBA00009437"/>
    </source>
</evidence>
<accession>A0A4Q9DMY9</accession>
<keyword evidence="7" id="KW-1185">Reference proteome</keyword>
<dbReference type="Gene3D" id="3.40.190.10">
    <property type="entry name" value="Periplasmic binding protein-like II"/>
    <property type="match status" value="2"/>
</dbReference>
<dbReference type="PRINTS" id="PR00039">
    <property type="entry name" value="HTHLYSR"/>
</dbReference>
<evidence type="ECO:0000256" key="3">
    <source>
        <dbReference type="ARBA" id="ARBA00023125"/>
    </source>
</evidence>
<evidence type="ECO:0000313" key="6">
    <source>
        <dbReference type="EMBL" id="TBL77290.1"/>
    </source>
</evidence>
<dbReference type="Pfam" id="PF00126">
    <property type="entry name" value="HTH_1"/>
    <property type="match status" value="1"/>
</dbReference>
<dbReference type="PROSITE" id="PS50931">
    <property type="entry name" value="HTH_LYSR"/>
    <property type="match status" value="1"/>
</dbReference>
<keyword evidence="2" id="KW-0805">Transcription regulation</keyword>
<name>A0A4Q9DMY9_9BACL</name>
<comment type="caution">
    <text evidence="6">The sequence shown here is derived from an EMBL/GenBank/DDBJ whole genome shotgun (WGS) entry which is preliminary data.</text>
</comment>
<dbReference type="GO" id="GO:0003677">
    <property type="term" value="F:DNA binding"/>
    <property type="evidence" value="ECO:0007669"/>
    <property type="project" value="UniProtKB-KW"/>
</dbReference>
<dbReference type="InterPro" id="IPR050950">
    <property type="entry name" value="HTH-type_LysR_regulators"/>
</dbReference>
<evidence type="ECO:0000256" key="4">
    <source>
        <dbReference type="ARBA" id="ARBA00023163"/>
    </source>
</evidence>
<keyword evidence="3" id="KW-0238">DNA-binding</keyword>
<comment type="similarity">
    <text evidence="1">Belongs to the LysR transcriptional regulatory family.</text>
</comment>
<dbReference type="InterPro" id="IPR036390">
    <property type="entry name" value="WH_DNA-bd_sf"/>
</dbReference>
<protein>
    <submittedName>
        <fullName evidence="6">LysR family transcriptional regulator</fullName>
    </submittedName>
</protein>
<organism evidence="6 7">
    <name type="scientific">Paenibacillus thalictri</name>
    <dbReference type="NCBI Taxonomy" id="2527873"/>
    <lineage>
        <taxon>Bacteria</taxon>
        <taxon>Bacillati</taxon>
        <taxon>Bacillota</taxon>
        <taxon>Bacilli</taxon>
        <taxon>Bacillales</taxon>
        <taxon>Paenibacillaceae</taxon>
        <taxon>Paenibacillus</taxon>
    </lineage>
</organism>
<dbReference type="Gene3D" id="1.10.10.10">
    <property type="entry name" value="Winged helix-like DNA-binding domain superfamily/Winged helix DNA-binding domain"/>
    <property type="match status" value="1"/>
</dbReference>
<evidence type="ECO:0000256" key="2">
    <source>
        <dbReference type="ARBA" id="ARBA00023015"/>
    </source>
</evidence>
<keyword evidence="4" id="KW-0804">Transcription</keyword>
<dbReference type="PANTHER" id="PTHR30419:SF8">
    <property type="entry name" value="NITROGEN ASSIMILATION TRANSCRIPTIONAL ACTIVATOR-RELATED"/>
    <property type="match status" value="1"/>
</dbReference>